<evidence type="ECO:0000313" key="3">
    <source>
        <dbReference type="Proteomes" id="UP000015105"/>
    </source>
</evidence>
<proteinExistence type="predicted"/>
<reference evidence="2" key="3">
    <citation type="journal article" date="2017" name="Nature">
        <title>Genome sequence of the progenitor of the wheat D genome Aegilops tauschii.</title>
        <authorList>
            <person name="Luo M.C."/>
            <person name="Gu Y.Q."/>
            <person name="Puiu D."/>
            <person name="Wang H."/>
            <person name="Twardziok S.O."/>
            <person name="Deal K.R."/>
            <person name="Huo N."/>
            <person name="Zhu T."/>
            <person name="Wang L."/>
            <person name="Wang Y."/>
            <person name="McGuire P.E."/>
            <person name="Liu S."/>
            <person name="Long H."/>
            <person name="Ramasamy R.K."/>
            <person name="Rodriguez J.C."/>
            <person name="Van S.L."/>
            <person name="Yuan L."/>
            <person name="Wang Z."/>
            <person name="Xia Z."/>
            <person name="Xiao L."/>
            <person name="Anderson O.D."/>
            <person name="Ouyang S."/>
            <person name="Liang Y."/>
            <person name="Zimin A.V."/>
            <person name="Pertea G."/>
            <person name="Qi P."/>
            <person name="Bennetzen J.L."/>
            <person name="Dai X."/>
            <person name="Dawson M.W."/>
            <person name="Muller H.G."/>
            <person name="Kugler K."/>
            <person name="Rivarola-Duarte L."/>
            <person name="Spannagl M."/>
            <person name="Mayer K.F.X."/>
            <person name="Lu F.H."/>
            <person name="Bevan M.W."/>
            <person name="Leroy P."/>
            <person name="Li P."/>
            <person name="You F.M."/>
            <person name="Sun Q."/>
            <person name="Liu Z."/>
            <person name="Lyons E."/>
            <person name="Wicker T."/>
            <person name="Salzberg S.L."/>
            <person name="Devos K.M."/>
            <person name="Dvorak J."/>
        </authorList>
    </citation>
    <scope>NUCLEOTIDE SEQUENCE [LARGE SCALE GENOMIC DNA]</scope>
    <source>
        <strain evidence="2">cv. AL8/78</strain>
    </source>
</reference>
<evidence type="ECO:0000256" key="1">
    <source>
        <dbReference type="SAM" id="MobiDB-lite"/>
    </source>
</evidence>
<reference evidence="3" key="1">
    <citation type="journal article" date="2014" name="Science">
        <title>Ancient hybridizations among the ancestral genomes of bread wheat.</title>
        <authorList>
            <consortium name="International Wheat Genome Sequencing Consortium,"/>
            <person name="Marcussen T."/>
            <person name="Sandve S.R."/>
            <person name="Heier L."/>
            <person name="Spannagl M."/>
            <person name="Pfeifer M."/>
            <person name="Jakobsen K.S."/>
            <person name="Wulff B.B."/>
            <person name="Steuernagel B."/>
            <person name="Mayer K.F."/>
            <person name="Olsen O.A."/>
        </authorList>
    </citation>
    <scope>NUCLEOTIDE SEQUENCE [LARGE SCALE GENOMIC DNA]</scope>
    <source>
        <strain evidence="3">cv. AL8/78</strain>
    </source>
</reference>
<dbReference type="InterPro" id="IPR036047">
    <property type="entry name" value="F-box-like_dom_sf"/>
</dbReference>
<accession>A0A453MXT4</accession>
<dbReference type="PANTHER" id="PTHR32133:SF380">
    <property type="entry name" value="OS10G0137700 PROTEIN"/>
    <property type="match status" value="1"/>
</dbReference>
<dbReference type="EnsemblPlants" id="AET6Gv20138900.1">
    <property type="protein sequence ID" value="AET6Gv20138900.1"/>
    <property type="gene ID" value="AET6Gv20138900"/>
</dbReference>
<name>A0A453MXT4_AEGTS</name>
<sequence length="74" mass="8346">VCRRWRRLVCDPVFFRRFCLHNRRSPPMLGFFVGRRPLCFSPTLEVPNRVPRSASSSTTAATTTKSSIAAMASS</sequence>
<dbReference type="SUPFAM" id="SSF81383">
    <property type="entry name" value="F-box domain"/>
    <property type="match status" value="1"/>
</dbReference>
<dbReference type="Proteomes" id="UP000015105">
    <property type="component" value="Chromosome 6D"/>
</dbReference>
<feature type="compositionally biased region" description="Low complexity" evidence="1">
    <location>
        <begin position="53"/>
        <end position="74"/>
    </location>
</feature>
<evidence type="ECO:0008006" key="4">
    <source>
        <dbReference type="Google" id="ProtNLM"/>
    </source>
</evidence>
<dbReference type="PANTHER" id="PTHR32133">
    <property type="entry name" value="OS07G0120400 PROTEIN"/>
    <property type="match status" value="1"/>
</dbReference>
<evidence type="ECO:0000313" key="2">
    <source>
        <dbReference type="EnsemblPlants" id="AET6Gv20138900.1"/>
    </source>
</evidence>
<keyword evidence="3" id="KW-1185">Reference proteome</keyword>
<feature type="region of interest" description="Disordered" evidence="1">
    <location>
        <begin position="49"/>
        <end position="74"/>
    </location>
</feature>
<organism evidence="2 3">
    <name type="scientific">Aegilops tauschii subsp. strangulata</name>
    <name type="common">Goatgrass</name>
    <dbReference type="NCBI Taxonomy" id="200361"/>
    <lineage>
        <taxon>Eukaryota</taxon>
        <taxon>Viridiplantae</taxon>
        <taxon>Streptophyta</taxon>
        <taxon>Embryophyta</taxon>
        <taxon>Tracheophyta</taxon>
        <taxon>Spermatophyta</taxon>
        <taxon>Magnoliopsida</taxon>
        <taxon>Liliopsida</taxon>
        <taxon>Poales</taxon>
        <taxon>Poaceae</taxon>
        <taxon>BOP clade</taxon>
        <taxon>Pooideae</taxon>
        <taxon>Triticodae</taxon>
        <taxon>Triticeae</taxon>
        <taxon>Triticinae</taxon>
        <taxon>Aegilops</taxon>
    </lineage>
</organism>
<dbReference type="AlphaFoldDB" id="A0A453MXT4"/>
<reference evidence="2" key="5">
    <citation type="journal article" date="2021" name="G3 (Bethesda)">
        <title>Aegilops tauschii genome assembly Aet v5.0 features greater sequence contiguity and improved annotation.</title>
        <authorList>
            <person name="Wang L."/>
            <person name="Zhu T."/>
            <person name="Rodriguez J.C."/>
            <person name="Deal K.R."/>
            <person name="Dubcovsky J."/>
            <person name="McGuire P.E."/>
            <person name="Lux T."/>
            <person name="Spannagl M."/>
            <person name="Mayer K.F.X."/>
            <person name="Baldrich P."/>
            <person name="Meyers B.C."/>
            <person name="Huo N."/>
            <person name="Gu Y.Q."/>
            <person name="Zhou H."/>
            <person name="Devos K.M."/>
            <person name="Bennetzen J.L."/>
            <person name="Unver T."/>
            <person name="Budak H."/>
            <person name="Gulick P.J."/>
            <person name="Galiba G."/>
            <person name="Kalapos B."/>
            <person name="Nelson D.R."/>
            <person name="Li P."/>
            <person name="You F.M."/>
            <person name="Luo M.C."/>
            <person name="Dvorak J."/>
        </authorList>
    </citation>
    <scope>NUCLEOTIDE SEQUENCE [LARGE SCALE GENOMIC DNA]</scope>
    <source>
        <strain evidence="2">cv. AL8/78</strain>
    </source>
</reference>
<protein>
    <recommendedName>
        <fullName evidence="4">F-box domain-containing protein</fullName>
    </recommendedName>
</protein>
<dbReference type="Gramene" id="AET6Gv20138900.1">
    <property type="protein sequence ID" value="AET6Gv20138900.1"/>
    <property type="gene ID" value="AET6Gv20138900"/>
</dbReference>
<reference evidence="2" key="4">
    <citation type="submission" date="2019-03" db="UniProtKB">
        <authorList>
            <consortium name="EnsemblPlants"/>
        </authorList>
    </citation>
    <scope>IDENTIFICATION</scope>
</reference>
<reference evidence="3" key="2">
    <citation type="journal article" date="2017" name="Nat. Plants">
        <title>The Aegilops tauschii genome reveals multiple impacts of transposons.</title>
        <authorList>
            <person name="Zhao G."/>
            <person name="Zou C."/>
            <person name="Li K."/>
            <person name="Wang K."/>
            <person name="Li T."/>
            <person name="Gao L."/>
            <person name="Zhang X."/>
            <person name="Wang H."/>
            <person name="Yang Z."/>
            <person name="Liu X."/>
            <person name="Jiang W."/>
            <person name="Mao L."/>
            <person name="Kong X."/>
            <person name="Jiao Y."/>
            <person name="Jia J."/>
        </authorList>
    </citation>
    <scope>NUCLEOTIDE SEQUENCE [LARGE SCALE GENOMIC DNA]</scope>
    <source>
        <strain evidence="3">cv. AL8/78</strain>
    </source>
</reference>